<dbReference type="EMBL" id="BK014704">
    <property type="protein sequence ID" value="DAD68573.1"/>
    <property type="molecule type" value="Genomic_DNA"/>
</dbReference>
<sequence length="31" mass="3268">MSALGKDAPTETGSYLNSRDDHTPCPKGKSC</sequence>
<reference evidence="2" key="1">
    <citation type="journal article" date="2021" name="Proc. Natl. Acad. Sci. U.S.A.">
        <title>A Catalog of Tens of Thousands of Viruses from Human Metagenomes Reveals Hidden Associations with Chronic Diseases.</title>
        <authorList>
            <person name="Tisza M.J."/>
            <person name="Buck C.B."/>
        </authorList>
    </citation>
    <scope>NUCLEOTIDE SEQUENCE</scope>
    <source>
        <strain evidence="2">Ct3CA7</strain>
    </source>
</reference>
<protein>
    <submittedName>
        <fullName evidence="2">Uncharacterized protein</fullName>
    </submittedName>
</protein>
<evidence type="ECO:0000256" key="1">
    <source>
        <dbReference type="SAM" id="MobiDB-lite"/>
    </source>
</evidence>
<organism evidence="2">
    <name type="scientific">Siphoviridae sp. ct3CA7</name>
    <dbReference type="NCBI Taxonomy" id="2823561"/>
    <lineage>
        <taxon>Viruses</taxon>
        <taxon>Duplodnaviria</taxon>
        <taxon>Heunggongvirae</taxon>
        <taxon>Uroviricota</taxon>
        <taxon>Caudoviricetes</taxon>
    </lineage>
</organism>
<accession>A0A8S5LEV9</accession>
<proteinExistence type="predicted"/>
<evidence type="ECO:0000313" key="2">
    <source>
        <dbReference type="EMBL" id="DAD68573.1"/>
    </source>
</evidence>
<feature type="region of interest" description="Disordered" evidence="1">
    <location>
        <begin position="1"/>
        <end position="31"/>
    </location>
</feature>
<name>A0A8S5LEV9_9CAUD</name>